<evidence type="ECO:0000313" key="5">
    <source>
        <dbReference type="EMBL" id="RSX56374.1"/>
    </source>
</evidence>
<feature type="domain" description="Type I restriction modification DNA specificity" evidence="4">
    <location>
        <begin position="100"/>
        <end position="265"/>
    </location>
</feature>
<evidence type="ECO:0000256" key="2">
    <source>
        <dbReference type="ARBA" id="ARBA00022747"/>
    </source>
</evidence>
<comment type="caution">
    <text evidence="5">The sequence shown here is derived from an EMBL/GenBank/DDBJ whole genome shotgun (WGS) entry which is preliminary data.</text>
</comment>
<dbReference type="REBASE" id="385103">
    <property type="entry name" value="S2.Bsa2033BORF1189P"/>
</dbReference>
<evidence type="ECO:0000313" key="6">
    <source>
        <dbReference type="Proteomes" id="UP000287470"/>
    </source>
</evidence>
<organism evidence="5 6">
    <name type="scientific">Bifidobacterium samirii</name>
    <dbReference type="NCBI Taxonomy" id="2306974"/>
    <lineage>
        <taxon>Bacteria</taxon>
        <taxon>Bacillati</taxon>
        <taxon>Actinomycetota</taxon>
        <taxon>Actinomycetes</taxon>
        <taxon>Bifidobacteriales</taxon>
        <taxon>Bifidobacteriaceae</taxon>
        <taxon>Bifidobacterium</taxon>
    </lineage>
</organism>
<feature type="domain" description="Type I restriction modification DNA specificity" evidence="4">
    <location>
        <begin position="17"/>
        <end position="75"/>
    </location>
</feature>
<dbReference type="Gene3D" id="1.10.287.1120">
    <property type="entry name" value="Bipartite methylase S protein"/>
    <property type="match status" value="1"/>
</dbReference>
<dbReference type="PANTHER" id="PTHR30408">
    <property type="entry name" value="TYPE-1 RESTRICTION ENZYME ECOKI SPECIFICITY PROTEIN"/>
    <property type="match status" value="1"/>
</dbReference>
<dbReference type="OrthoDB" id="3197085at2"/>
<accession>A0A430FU25</accession>
<dbReference type="CDD" id="cd17249">
    <property type="entry name" value="RMtype1_S_EcoR124I-TRD2-CR2_like"/>
    <property type="match status" value="1"/>
</dbReference>
<dbReference type="InterPro" id="IPR052021">
    <property type="entry name" value="Type-I_RS_S_subunit"/>
</dbReference>
<proteinExistence type="inferred from homology"/>
<dbReference type="AlphaFoldDB" id="A0A430FU25"/>
<reference evidence="5 6" key="1">
    <citation type="submission" date="2018-09" db="EMBL/GenBank/DDBJ databases">
        <title>Characterization of the phylogenetic diversity of five novel species belonging to the genus Bifidobacterium.</title>
        <authorList>
            <person name="Lugli G.A."/>
            <person name="Duranti S."/>
            <person name="Milani C."/>
        </authorList>
    </citation>
    <scope>NUCLEOTIDE SEQUENCE [LARGE SCALE GENOMIC DNA]</scope>
    <source>
        <strain evidence="5 6">2033B</strain>
    </source>
</reference>
<dbReference type="GO" id="GO:0003677">
    <property type="term" value="F:DNA binding"/>
    <property type="evidence" value="ECO:0007669"/>
    <property type="project" value="UniProtKB-KW"/>
</dbReference>
<sequence>MIIKKDYSVDFVYALGAVIRKYAVKHSAGSTFAEISGKELAKTPIRISSLDEQKCIGEFFKTLDDLITAHERKLELLRLKKRYYLQQIFSRKLRFRGFTEPWRQRKLNELASFGGGHTPSMADSENYSGGKILWVTSQDVKQRYIETTTNLLTKRGAAELNVYPEGSLIMVTRSGILRHMVPVSILRKPATVNQDIRVIQPHSKNLAPWLFQFFISHQKLILLRYGKTGTTVESIDFKSLKEMVLSVPTDSEMELIGLFLDKIDCLIDCYALKVDLSQRLKSAYLRTLFI</sequence>
<name>A0A430FU25_9BIFI</name>
<keyword evidence="3" id="KW-0238">DNA-binding</keyword>
<dbReference type="Gene3D" id="3.90.220.20">
    <property type="entry name" value="DNA methylase specificity domains"/>
    <property type="match status" value="2"/>
</dbReference>
<evidence type="ECO:0000256" key="3">
    <source>
        <dbReference type="ARBA" id="ARBA00023125"/>
    </source>
</evidence>
<dbReference type="EMBL" id="QXGK01000010">
    <property type="protein sequence ID" value="RSX56374.1"/>
    <property type="molecule type" value="Genomic_DNA"/>
</dbReference>
<keyword evidence="2" id="KW-0680">Restriction system</keyword>
<dbReference type="PANTHER" id="PTHR30408:SF12">
    <property type="entry name" value="TYPE I RESTRICTION ENZYME MJAVIII SPECIFICITY SUBUNIT"/>
    <property type="match status" value="1"/>
</dbReference>
<dbReference type="SUPFAM" id="SSF116734">
    <property type="entry name" value="DNA methylase specificity domain"/>
    <property type="match status" value="2"/>
</dbReference>
<gene>
    <name evidence="5" type="ORF">D2E24_1187</name>
</gene>
<dbReference type="Proteomes" id="UP000287470">
    <property type="component" value="Unassembled WGS sequence"/>
</dbReference>
<dbReference type="Pfam" id="PF01420">
    <property type="entry name" value="Methylase_S"/>
    <property type="match status" value="2"/>
</dbReference>
<keyword evidence="6" id="KW-1185">Reference proteome</keyword>
<evidence type="ECO:0000259" key="4">
    <source>
        <dbReference type="Pfam" id="PF01420"/>
    </source>
</evidence>
<protein>
    <submittedName>
        <fullName evidence="5">HsdS specificity protein of type I restriction-modification system</fullName>
    </submittedName>
</protein>
<dbReference type="InterPro" id="IPR000055">
    <property type="entry name" value="Restrct_endonuc_typeI_TRD"/>
</dbReference>
<comment type="similarity">
    <text evidence="1">Belongs to the type-I restriction system S methylase family.</text>
</comment>
<evidence type="ECO:0000256" key="1">
    <source>
        <dbReference type="ARBA" id="ARBA00010923"/>
    </source>
</evidence>
<dbReference type="InterPro" id="IPR044946">
    <property type="entry name" value="Restrct_endonuc_typeI_TRD_sf"/>
</dbReference>
<dbReference type="GO" id="GO:0009307">
    <property type="term" value="P:DNA restriction-modification system"/>
    <property type="evidence" value="ECO:0007669"/>
    <property type="project" value="UniProtKB-KW"/>
</dbReference>